<keyword evidence="3" id="KW-1185">Reference proteome</keyword>
<gene>
    <name evidence="2" type="ORF">H8923_16915</name>
</gene>
<evidence type="ECO:0000256" key="1">
    <source>
        <dbReference type="SAM" id="MobiDB-lite"/>
    </source>
</evidence>
<evidence type="ECO:0000313" key="2">
    <source>
        <dbReference type="EMBL" id="MBC5998404.1"/>
    </source>
</evidence>
<proteinExistence type="predicted"/>
<dbReference type="Proteomes" id="UP000609849">
    <property type="component" value="Unassembled WGS sequence"/>
</dbReference>
<protein>
    <submittedName>
        <fullName evidence="2">Uncharacterized protein</fullName>
    </submittedName>
</protein>
<dbReference type="EMBL" id="JACRWE010000027">
    <property type="protein sequence ID" value="MBC5998404.1"/>
    <property type="molecule type" value="Genomic_DNA"/>
</dbReference>
<sequence length="159" mass="18917">MEKEEFNKLKVQDQVEYINQKLDRKSLTEICKDINISRATIRKRFLKQGYLFDKSNNKYKSSSETNNKAQKENKCENNTKVLEEKIQALESKIEAIENKLNNNYSGIDIKKFEGKTVSRCYRLYEEVQKDFSKFCKENSNYKVQDILSMALYEYMKKSN</sequence>
<accession>A0ABR7JU20</accession>
<comment type="caution">
    <text evidence="2">The sequence shown here is derived from an EMBL/GenBank/DDBJ whole genome shotgun (WGS) entry which is preliminary data.</text>
</comment>
<name>A0ABR7JU20_9FIRM</name>
<feature type="compositionally biased region" description="Polar residues" evidence="1">
    <location>
        <begin position="58"/>
        <end position="68"/>
    </location>
</feature>
<reference evidence="2 3" key="1">
    <citation type="submission" date="2020-08" db="EMBL/GenBank/DDBJ databases">
        <authorList>
            <person name="Liu C."/>
            <person name="Sun Q."/>
        </authorList>
    </citation>
    <scope>NUCLEOTIDE SEQUENCE [LARGE SCALE GENOMIC DNA]</scope>
    <source>
        <strain evidence="2 3">NSJ-18</strain>
    </source>
</reference>
<feature type="region of interest" description="Disordered" evidence="1">
    <location>
        <begin position="56"/>
        <end position="76"/>
    </location>
</feature>
<evidence type="ECO:0000313" key="3">
    <source>
        <dbReference type="Proteomes" id="UP000609849"/>
    </source>
</evidence>
<organism evidence="2 3">
    <name type="scientific">Romboutsia faecis</name>
    <dbReference type="NCBI Taxonomy" id="2764597"/>
    <lineage>
        <taxon>Bacteria</taxon>
        <taxon>Bacillati</taxon>
        <taxon>Bacillota</taxon>
        <taxon>Clostridia</taxon>
        <taxon>Peptostreptococcales</taxon>
        <taxon>Peptostreptococcaceae</taxon>
        <taxon>Romboutsia</taxon>
    </lineage>
</organism>
<dbReference type="RefSeq" id="WP_187127997.1">
    <property type="nucleotide sequence ID" value="NZ_JACRWE010000027.1"/>
</dbReference>